<dbReference type="AlphaFoldDB" id="A0A975ITU4"/>
<reference evidence="2" key="1">
    <citation type="submission" date="2021-04" db="EMBL/GenBank/DDBJ databases">
        <title>The complete genome sequence of Caulobacter sp. S6.</title>
        <authorList>
            <person name="Tang Y."/>
            <person name="Ouyang W."/>
            <person name="Liu Q."/>
            <person name="Huang B."/>
            <person name="Guo Z."/>
            <person name="Lei P."/>
        </authorList>
    </citation>
    <scope>NUCLEOTIDE SEQUENCE</scope>
    <source>
        <strain evidence="2">S6</strain>
    </source>
</reference>
<dbReference type="Proteomes" id="UP000676409">
    <property type="component" value="Chromosome"/>
</dbReference>
<protein>
    <submittedName>
        <fullName evidence="2">Type II toxin-antitoxin system RelE/ParE family toxin</fullName>
    </submittedName>
</protein>
<keyword evidence="1" id="KW-1277">Toxin-antitoxin system</keyword>
<dbReference type="InterPro" id="IPR035093">
    <property type="entry name" value="RelE/ParE_toxin_dom_sf"/>
</dbReference>
<gene>
    <name evidence="2" type="ORF">KCG34_19645</name>
</gene>
<keyword evidence="3" id="KW-1185">Reference proteome</keyword>
<evidence type="ECO:0000256" key="1">
    <source>
        <dbReference type="ARBA" id="ARBA00022649"/>
    </source>
</evidence>
<proteinExistence type="predicted"/>
<dbReference type="KEGG" id="caul:KCG34_19645"/>
<dbReference type="InterPro" id="IPR007712">
    <property type="entry name" value="RelE/ParE_toxin"/>
</dbReference>
<dbReference type="EMBL" id="CP073078">
    <property type="protein sequence ID" value="QUD87242.1"/>
    <property type="molecule type" value="Genomic_DNA"/>
</dbReference>
<accession>A0A975ITU4</accession>
<evidence type="ECO:0000313" key="2">
    <source>
        <dbReference type="EMBL" id="QUD87242.1"/>
    </source>
</evidence>
<evidence type="ECO:0000313" key="3">
    <source>
        <dbReference type="Proteomes" id="UP000676409"/>
    </source>
</evidence>
<organism evidence="2 3">
    <name type="scientific">Phenylobacterium montanum</name>
    <dbReference type="NCBI Taxonomy" id="2823693"/>
    <lineage>
        <taxon>Bacteria</taxon>
        <taxon>Pseudomonadati</taxon>
        <taxon>Pseudomonadota</taxon>
        <taxon>Alphaproteobacteria</taxon>
        <taxon>Caulobacterales</taxon>
        <taxon>Caulobacteraceae</taxon>
        <taxon>Phenylobacterium</taxon>
    </lineage>
</organism>
<name>A0A975ITU4_9CAUL</name>
<dbReference type="Gene3D" id="3.30.2310.20">
    <property type="entry name" value="RelE-like"/>
    <property type="match status" value="1"/>
</dbReference>
<dbReference type="Pfam" id="PF05016">
    <property type="entry name" value="ParE_toxin"/>
    <property type="match status" value="1"/>
</dbReference>
<sequence>MKRPVRWARAALDDVKGKIDYIAAENPSAARRVAQRIGATAASLGQMSTGRPGRVSRTYEKVIRGLPYIIAYGIILEGEREAITILRVIHAAQDWPDEAWPKPGDVKG</sequence>